<dbReference type="OrthoDB" id="407098at2759"/>
<dbReference type="Proteomes" id="UP001152797">
    <property type="component" value="Unassembled WGS sequence"/>
</dbReference>
<proteinExistence type="predicted"/>
<evidence type="ECO:0000313" key="2">
    <source>
        <dbReference type="EMBL" id="CAL4794190.1"/>
    </source>
</evidence>
<keyword evidence="3" id="KW-1185">Reference proteome</keyword>
<organism evidence="1">
    <name type="scientific">Cladocopium goreaui</name>
    <dbReference type="NCBI Taxonomy" id="2562237"/>
    <lineage>
        <taxon>Eukaryota</taxon>
        <taxon>Sar</taxon>
        <taxon>Alveolata</taxon>
        <taxon>Dinophyceae</taxon>
        <taxon>Suessiales</taxon>
        <taxon>Symbiodiniaceae</taxon>
        <taxon>Cladocopium</taxon>
    </lineage>
</organism>
<reference evidence="1" key="1">
    <citation type="submission" date="2022-10" db="EMBL/GenBank/DDBJ databases">
        <authorList>
            <person name="Chen Y."/>
            <person name="Dougan E. K."/>
            <person name="Chan C."/>
            <person name="Rhodes N."/>
            <person name="Thang M."/>
        </authorList>
    </citation>
    <scope>NUCLEOTIDE SEQUENCE</scope>
</reference>
<sequence length="124" mass="13861">MLCTERSLGAATWAYYYKSEGTSDLKTCNAQSNNVNSTACRLIRDFERRCRDPAWWSEHLRKQALDEVGLTSSSSRKNQVTNVAPSFLAMGYIKTQYCVASDGTQLNCTDGAMPMVSQFGLQVR</sequence>
<evidence type="ECO:0000313" key="1">
    <source>
        <dbReference type="EMBL" id="CAI4006878.1"/>
    </source>
</evidence>
<comment type="caution">
    <text evidence="1">The sequence shown here is derived from an EMBL/GenBank/DDBJ whole genome shotgun (WGS) entry which is preliminary data.</text>
</comment>
<dbReference type="EMBL" id="CAMXCT020003912">
    <property type="protein sequence ID" value="CAL1160253.1"/>
    <property type="molecule type" value="Genomic_DNA"/>
</dbReference>
<gene>
    <name evidence="1" type="ORF">C1SCF055_LOCUS32477</name>
</gene>
<accession>A0A9P1DBM9</accession>
<dbReference type="AlphaFoldDB" id="A0A9P1DBM9"/>
<dbReference type="EMBL" id="CAMXCT010003912">
    <property type="protein sequence ID" value="CAI4006878.1"/>
    <property type="molecule type" value="Genomic_DNA"/>
</dbReference>
<name>A0A9P1DBM9_9DINO</name>
<evidence type="ECO:0000313" key="3">
    <source>
        <dbReference type="Proteomes" id="UP001152797"/>
    </source>
</evidence>
<protein>
    <submittedName>
        <fullName evidence="1">Uncharacterized protein</fullName>
    </submittedName>
</protein>
<dbReference type="EMBL" id="CAMXCT030003912">
    <property type="protein sequence ID" value="CAL4794190.1"/>
    <property type="molecule type" value="Genomic_DNA"/>
</dbReference>
<reference evidence="2 3" key="2">
    <citation type="submission" date="2024-05" db="EMBL/GenBank/DDBJ databases">
        <authorList>
            <person name="Chen Y."/>
            <person name="Shah S."/>
            <person name="Dougan E. K."/>
            <person name="Thang M."/>
            <person name="Chan C."/>
        </authorList>
    </citation>
    <scope>NUCLEOTIDE SEQUENCE [LARGE SCALE GENOMIC DNA]</scope>
</reference>